<dbReference type="GO" id="GO:0008094">
    <property type="term" value="F:ATP-dependent activity, acting on DNA"/>
    <property type="evidence" value="ECO:0007669"/>
    <property type="project" value="TreeGrafter"/>
</dbReference>
<dbReference type="AlphaFoldDB" id="A0A9P4V9U3"/>
<feature type="compositionally biased region" description="Polar residues" evidence="4">
    <location>
        <begin position="1206"/>
        <end position="1218"/>
    </location>
</feature>
<feature type="region of interest" description="Disordered" evidence="4">
    <location>
        <begin position="869"/>
        <end position="973"/>
    </location>
</feature>
<evidence type="ECO:0000256" key="1">
    <source>
        <dbReference type="ARBA" id="ARBA00022741"/>
    </source>
</evidence>
<dbReference type="Pfam" id="PF00271">
    <property type="entry name" value="Helicase_C"/>
    <property type="match status" value="1"/>
</dbReference>
<dbReference type="GO" id="GO:0005524">
    <property type="term" value="F:ATP binding"/>
    <property type="evidence" value="ECO:0007669"/>
    <property type="project" value="UniProtKB-KW"/>
</dbReference>
<evidence type="ECO:0000259" key="5">
    <source>
        <dbReference type="PROSITE" id="PS51194"/>
    </source>
</evidence>
<dbReference type="Pfam" id="PF00176">
    <property type="entry name" value="SNF2-rel_dom"/>
    <property type="match status" value="1"/>
</dbReference>
<organism evidence="6 7">
    <name type="scientific">Polyplosphaeria fusca</name>
    <dbReference type="NCBI Taxonomy" id="682080"/>
    <lineage>
        <taxon>Eukaryota</taxon>
        <taxon>Fungi</taxon>
        <taxon>Dikarya</taxon>
        <taxon>Ascomycota</taxon>
        <taxon>Pezizomycotina</taxon>
        <taxon>Dothideomycetes</taxon>
        <taxon>Pleosporomycetidae</taxon>
        <taxon>Pleosporales</taxon>
        <taxon>Tetraplosphaeriaceae</taxon>
        <taxon>Polyplosphaeria</taxon>
    </lineage>
</organism>
<accession>A0A9P4V9U3</accession>
<evidence type="ECO:0000256" key="3">
    <source>
        <dbReference type="ARBA" id="ARBA00022840"/>
    </source>
</evidence>
<dbReference type="PANTHER" id="PTHR45626:SF51">
    <property type="entry name" value="SNF2-RELATED DOMAIN-CONTAINING PROTEIN"/>
    <property type="match status" value="1"/>
</dbReference>
<evidence type="ECO:0000313" key="7">
    <source>
        <dbReference type="Proteomes" id="UP000799444"/>
    </source>
</evidence>
<dbReference type="EMBL" id="ML996098">
    <property type="protein sequence ID" value="KAF2740925.1"/>
    <property type="molecule type" value="Genomic_DNA"/>
</dbReference>
<feature type="compositionally biased region" description="Polar residues" evidence="4">
    <location>
        <begin position="934"/>
        <end position="949"/>
    </location>
</feature>
<dbReference type="SUPFAM" id="SSF52540">
    <property type="entry name" value="P-loop containing nucleoside triphosphate hydrolases"/>
    <property type="match status" value="2"/>
</dbReference>
<dbReference type="GO" id="GO:0005634">
    <property type="term" value="C:nucleus"/>
    <property type="evidence" value="ECO:0007669"/>
    <property type="project" value="TreeGrafter"/>
</dbReference>
<dbReference type="InterPro" id="IPR001650">
    <property type="entry name" value="Helicase_C-like"/>
</dbReference>
<gene>
    <name evidence="6" type="ORF">EJ04DRAFT_481143</name>
</gene>
<feature type="compositionally biased region" description="Basic and acidic residues" evidence="4">
    <location>
        <begin position="1184"/>
        <end position="1195"/>
    </location>
</feature>
<protein>
    <recommendedName>
        <fullName evidence="5">Helicase C-terminal domain-containing protein</fullName>
    </recommendedName>
</protein>
<feature type="compositionally biased region" description="Basic and acidic residues" evidence="4">
    <location>
        <begin position="869"/>
        <end position="881"/>
    </location>
</feature>
<dbReference type="OrthoDB" id="2801544at2759"/>
<feature type="region of interest" description="Disordered" evidence="4">
    <location>
        <begin position="1182"/>
        <end position="1245"/>
    </location>
</feature>
<feature type="compositionally biased region" description="Low complexity" evidence="4">
    <location>
        <begin position="10"/>
        <end position="30"/>
    </location>
</feature>
<name>A0A9P4V9U3_9PLEO</name>
<evidence type="ECO:0000313" key="6">
    <source>
        <dbReference type="EMBL" id="KAF2740925.1"/>
    </source>
</evidence>
<keyword evidence="7" id="KW-1185">Reference proteome</keyword>
<dbReference type="InterPro" id="IPR014001">
    <property type="entry name" value="Helicase_ATP-bd"/>
</dbReference>
<dbReference type="SMART" id="SM00487">
    <property type="entry name" value="DEXDc"/>
    <property type="match status" value="1"/>
</dbReference>
<evidence type="ECO:0000256" key="2">
    <source>
        <dbReference type="ARBA" id="ARBA00022801"/>
    </source>
</evidence>
<keyword evidence="3" id="KW-0067">ATP-binding</keyword>
<dbReference type="PANTHER" id="PTHR45626">
    <property type="entry name" value="TRANSCRIPTION TERMINATION FACTOR 2-RELATED"/>
    <property type="match status" value="1"/>
</dbReference>
<feature type="region of interest" description="Disordered" evidence="4">
    <location>
        <begin position="1"/>
        <end position="30"/>
    </location>
</feature>
<sequence length="1245" mass="139373">MAHLTQTGGASDSASSCATATSTPTTSTSSQCDINTKLFDLQRYIALGCLHVNRPLPISLGAQAYAGWLELQFAQLPDETKLMIGDEAARLLDAGWIRLFFHNDDTTTIIRVYLLPEDWGRRFIDRKSKSLKLALRDLLCRVDTCAEAWFGDHSRTRILYFDPWATAENVSLFYLFNKLPSPDPAPQNVQDRYTRFAIEDLLESSLPLPVDEHGQPLNGLKTRLYPYQARSASLMVQREAVPQLQLDPRLEVRESPTGEKFYFGARDGTFLQDPLYYESNRGGILAETMGLGKTVICLAVVLATKGHMPQIPPAYQTPPRVRERVGSLAAIAAEAIGRHSLPGRAQLERIEKDENIDLSGCKRLLEQHLPYYDIPYELPRMNRTTKIPPPRRLVMCSATIIVVPRNLLQQWQTEIRKHLLKDSLKILVLDTIPKRTPKAKSQRPGEAEFERRGDLPSSSRLMQYDIILFTRNRFEDEIKDGSDEQGRRHVPEKCTCPYIGASRVRDCSCPSMSGMYESPLKRLHWLRLIIDEGHNFASGISNAVLVAKQLQVERRWVVSGTPAKDLVGVEVDMSTLEAESDMGSSALRELAIDQRKNFSYKDDASGATKALGSLAANFLMVRPWCDSGSEGRLVWDDYVYRHEHGFRKTYSGFSTCFLRTLEGMVVKTRPEDVEEDIVLPPMRHRVVYLKPCWFDKMTANLFIQVLRANAITSERSDVDYLFHKNSVRARQSLLRNLRQSNFTWTGFSLEDVASTLETSSKYLGKEDKKCSIEDATSLLESSSVVGELLKSDGWCALSRSHEIGLAVDNWPQDSEEVFALSRGQPAMIGATQLLEGQYYVDSHILSENPSQGLAVVGQVAKTKLIEQEEAERAAKKPKKEDGEEPQTARGGVPSSCIDDRQPLTSKRASVASSKVLPRKRTASIATLSEHPGTPDTSEQIDDSQPTSIISPKKRKLTLEDEKAELPESSPLRDTHVVGTTSAKLSYLIEMVMKHQETEKILIFYDGDNAAFYLAQCLEMLYINHRIYARSLDNIKRAQYVTLFNEDPDVRVLLIDVACGALGLNLNAASVVLIVNPINRPGIEAQAIKRAHRIGQTKEVLVETLILEGTIEEAIFNRAKNMSRNEHLEVKMLEDDNKIIDIIQNAKVFPIDQGESQGLQQFAPLHVPQQVFGRSGRERYHRFGHLTDAKSSEKQKSSKATKRMRTGSVSSAMSPSQTEMPILPPPTFSAKAASTLSTDSIFGGAS</sequence>
<reference evidence="6" key="1">
    <citation type="journal article" date="2020" name="Stud. Mycol.">
        <title>101 Dothideomycetes genomes: a test case for predicting lifestyles and emergence of pathogens.</title>
        <authorList>
            <person name="Haridas S."/>
            <person name="Albert R."/>
            <person name="Binder M."/>
            <person name="Bloem J."/>
            <person name="Labutti K."/>
            <person name="Salamov A."/>
            <person name="Andreopoulos B."/>
            <person name="Baker S."/>
            <person name="Barry K."/>
            <person name="Bills G."/>
            <person name="Bluhm B."/>
            <person name="Cannon C."/>
            <person name="Castanera R."/>
            <person name="Culley D."/>
            <person name="Daum C."/>
            <person name="Ezra D."/>
            <person name="Gonzalez J."/>
            <person name="Henrissat B."/>
            <person name="Kuo A."/>
            <person name="Liang C."/>
            <person name="Lipzen A."/>
            <person name="Lutzoni F."/>
            <person name="Magnuson J."/>
            <person name="Mondo S."/>
            <person name="Nolan M."/>
            <person name="Ohm R."/>
            <person name="Pangilinan J."/>
            <person name="Park H.-J."/>
            <person name="Ramirez L."/>
            <person name="Alfaro M."/>
            <person name="Sun H."/>
            <person name="Tritt A."/>
            <person name="Yoshinaga Y."/>
            <person name="Zwiers L.-H."/>
            <person name="Turgeon B."/>
            <person name="Goodwin S."/>
            <person name="Spatafora J."/>
            <person name="Crous P."/>
            <person name="Grigoriev I."/>
        </authorList>
    </citation>
    <scope>NUCLEOTIDE SEQUENCE</scope>
    <source>
        <strain evidence="6">CBS 125425</strain>
    </source>
</reference>
<dbReference type="InterPro" id="IPR049730">
    <property type="entry name" value="SNF2/RAD54-like_C"/>
</dbReference>
<dbReference type="InterPro" id="IPR027417">
    <property type="entry name" value="P-loop_NTPase"/>
</dbReference>
<dbReference type="Gene3D" id="3.40.50.300">
    <property type="entry name" value="P-loop containing nucleotide triphosphate hydrolases"/>
    <property type="match status" value="2"/>
</dbReference>
<dbReference type="Proteomes" id="UP000799444">
    <property type="component" value="Unassembled WGS sequence"/>
</dbReference>
<comment type="caution">
    <text evidence="6">The sequence shown here is derived from an EMBL/GenBank/DDBJ whole genome shotgun (WGS) entry which is preliminary data.</text>
</comment>
<dbReference type="GO" id="GO:0006281">
    <property type="term" value="P:DNA repair"/>
    <property type="evidence" value="ECO:0007669"/>
    <property type="project" value="TreeGrafter"/>
</dbReference>
<dbReference type="InterPro" id="IPR000330">
    <property type="entry name" value="SNF2_N"/>
</dbReference>
<dbReference type="GO" id="GO:0016787">
    <property type="term" value="F:hydrolase activity"/>
    <property type="evidence" value="ECO:0007669"/>
    <property type="project" value="UniProtKB-KW"/>
</dbReference>
<evidence type="ECO:0000256" key="4">
    <source>
        <dbReference type="SAM" id="MobiDB-lite"/>
    </source>
</evidence>
<proteinExistence type="predicted"/>
<dbReference type="CDD" id="cd18793">
    <property type="entry name" value="SF2_C_SNF"/>
    <property type="match status" value="1"/>
</dbReference>
<feature type="compositionally biased region" description="Polar residues" evidence="4">
    <location>
        <begin position="902"/>
        <end position="912"/>
    </location>
</feature>
<feature type="compositionally biased region" description="Basic and acidic residues" evidence="4">
    <location>
        <begin position="956"/>
        <end position="973"/>
    </location>
</feature>
<dbReference type="InterPro" id="IPR050628">
    <property type="entry name" value="SNF2_RAD54_helicase_TF"/>
</dbReference>
<keyword evidence="2" id="KW-0378">Hydrolase</keyword>
<dbReference type="PROSITE" id="PS51194">
    <property type="entry name" value="HELICASE_CTER"/>
    <property type="match status" value="1"/>
</dbReference>
<keyword evidence="1" id="KW-0547">Nucleotide-binding</keyword>
<feature type="domain" description="Helicase C-terminal" evidence="5">
    <location>
        <begin position="986"/>
        <end position="1142"/>
    </location>
</feature>